<dbReference type="Proteomes" id="UP000289738">
    <property type="component" value="Chromosome A06"/>
</dbReference>
<keyword evidence="2" id="KW-1185">Reference proteome</keyword>
<comment type="caution">
    <text evidence="1">The sequence shown here is derived from an EMBL/GenBank/DDBJ whole genome shotgun (WGS) entry which is preliminary data.</text>
</comment>
<dbReference type="AlphaFoldDB" id="A0A445CWJ5"/>
<protein>
    <submittedName>
        <fullName evidence="1">Uncharacterized protein</fullName>
    </submittedName>
</protein>
<sequence>MDEKYVNNIKITAKDSLLLHFCRFKEEERFARVYIINFNQRHFLIFFLCSISGSHTLAATTRIRRRCSLRPPPPFTFSEEQTINITTLLNFAGKEREPERPLMTLKYDNFPQPHFLLRTTNPASFLGNDFCPASSFLGEVEESVKVPKDAANMRKVAAEKVLSALSVIEEAKIDPSGFLETLGGNESPGRT</sequence>
<reference evidence="1 2" key="1">
    <citation type="submission" date="2019-01" db="EMBL/GenBank/DDBJ databases">
        <title>Sequencing of cultivated peanut Arachis hypogaea provides insights into genome evolution and oil improvement.</title>
        <authorList>
            <person name="Chen X."/>
        </authorList>
    </citation>
    <scope>NUCLEOTIDE SEQUENCE [LARGE SCALE GENOMIC DNA]</scope>
    <source>
        <strain evidence="2">cv. Fuhuasheng</strain>
        <tissue evidence="1">Leaves</tissue>
    </source>
</reference>
<dbReference type="PANTHER" id="PTHR35690:SF1">
    <property type="entry name" value="OS01G0363500 PROTEIN"/>
    <property type="match status" value="1"/>
</dbReference>
<dbReference type="STRING" id="3818.A0A445CWJ5"/>
<accession>A0A445CWJ5</accession>
<dbReference type="EMBL" id="SDMP01000006">
    <property type="protein sequence ID" value="RYR55292.1"/>
    <property type="molecule type" value="Genomic_DNA"/>
</dbReference>
<evidence type="ECO:0000313" key="1">
    <source>
        <dbReference type="EMBL" id="RYR55292.1"/>
    </source>
</evidence>
<dbReference type="PANTHER" id="PTHR35690">
    <property type="entry name" value="OS01G0363500 PROTEIN"/>
    <property type="match status" value="1"/>
</dbReference>
<proteinExistence type="predicted"/>
<gene>
    <name evidence="1" type="ORF">Ahy_A06g030531</name>
</gene>
<evidence type="ECO:0000313" key="2">
    <source>
        <dbReference type="Proteomes" id="UP000289738"/>
    </source>
</evidence>
<organism evidence="1 2">
    <name type="scientific">Arachis hypogaea</name>
    <name type="common">Peanut</name>
    <dbReference type="NCBI Taxonomy" id="3818"/>
    <lineage>
        <taxon>Eukaryota</taxon>
        <taxon>Viridiplantae</taxon>
        <taxon>Streptophyta</taxon>
        <taxon>Embryophyta</taxon>
        <taxon>Tracheophyta</taxon>
        <taxon>Spermatophyta</taxon>
        <taxon>Magnoliopsida</taxon>
        <taxon>eudicotyledons</taxon>
        <taxon>Gunneridae</taxon>
        <taxon>Pentapetalae</taxon>
        <taxon>rosids</taxon>
        <taxon>fabids</taxon>
        <taxon>Fabales</taxon>
        <taxon>Fabaceae</taxon>
        <taxon>Papilionoideae</taxon>
        <taxon>50 kb inversion clade</taxon>
        <taxon>dalbergioids sensu lato</taxon>
        <taxon>Dalbergieae</taxon>
        <taxon>Pterocarpus clade</taxon>
        <taxon>Arachis</taxon>
    </lineage>
</organism>
<name>A0A445CWJ5_ARAHY</name>